<dbReference type="KEGG" id="vg:41699947"/>
<protein>
    <submittedName>
        <fullName evidence="1">ORF53 protein</fullName>
    </submittedName>
</protein>
<sequence length="68" mass="7869">MTIPWGRVGTLLRSYPLMSKLPCNEILFVLYRGTISQPIIDEIQFSLQDIALFTNTMIRFNDVVLFSM</sequence>
<organism evidence="1 2">
    <name type="scientific">Operophtera brumata nucleopolyhedrovirus</name>
    <dbReference type="NCBI Taxonomy" id="1046267"/>
    <lineage>
        <taxon>Viruses</taxon>
        <taxon>Viruses incertae sedis</taxon>
        <taxon>Naldaviricetes</taxon>
        <taxon>Lefavirales</taxon>
        <taxon>Baculoviridae</taxon>
        <taxon>Alphabaculovirus</taxon>
        <taxon>Alphabaculovirus opbrumatae</taxon>
    </lineage>
</organism>
<dbReference type="Proteomes" id="UP000290445">
    <property type="component" value="Segment"/>
</dbReference>
<dbReference type="RefSeq" id="YP_009552613.1">
    <property type="nucleotide sequence ID" value="NC_040621.1"/>
</dbReference>
<name>A0A2H4UZQ4_9ABAC</name>
<evidence type="ECO:0000313" key="1">
    <source>
        <dbReference type="EMBL" id="AUA60284.1"/>
    </source>
</evidence>
<evidence type="ECO:0000313" key="2">
    <source>
        <dbReference type="Proteomes" id="UP000290445"/>
    </source>
</evidence>
<dbReference type="GeneID" id="41699947"/>
<dbReference type="EMBL" id="MF614691">
    <property type="protein sequence ID" value="AUA60284.1"/>
    <property type="molecule type" value="Genomic_DNA"/>
</dbReference>
<keyword evidence="2" id="KW-1185">Reference proteome</keyword>
<proteinExistence type="predicted"/>
<reference evidence="1 2" key="1">
    <citation type="journal article" date="2017" name="Viruses">
        <title>The Operophtera brumata Nucleopolyhedrovirus (OpbuNPV) Represents an Early, Divergent Lineage within Genus Alphabaculovirus.</title>
        <authorList>
            <person name="Harrison R.L."/>
            <person name="Rowley D.L."/>
            <person name="Mowery J.D."/>
            <person name="Bauchan G.R."/>
            <person name="Burand J.P."/>
        </authorList>
    </citation>
    <scope>NUCLEOTIDE SEQUENCE [LARGE SCALE GENOMIC DNA]</scope>
    <source>
        <strain evidence="1">OpbuNPV-MA</strain>
    </source>
</reference>
<accession>A0A2H4UZQ4</accession>